<dbReference type="GeneID" id="8769700"/>
<proteinExistence type="predicted"/>
<organism evidence="1 2">
    <name type="scientific">Methanobrevibacter ruminantium (strain ATCC 35063 / DSM 1093 / JCM 13430 / OCM 146 / M1)</name>
    <name type="common">Methanobacterium ruminantium</name>
    <dbReference type="NCBI Taxonomy" id="634498"/>
    <lineage>
        <taxon>Archaea</taxon>
        <taxon>Methanobacteriati</taxon>
        <taxon>Methanobacteriota</taxon>
        <taxon>Methanomada group</taxon>
        <taxon>Methanobacteria</taxon>
        <taxon>Methanobacteriales</taxon>
        <taxon>Methanobacteriaceae</taxon>
        <taxon>Methanobrevibacter</taxon>
    </lineage>
</organism>
<dbReference type="InterPro" id="IPR013783">
    <property type="entry name" value="Ig-like_fold"/>
</dbReference>
<keyword evidence="2" id="KW-1185">Reference proteome</keyword>
<protein>
    <submittedName>
        <fullName evidence="1">Adhesin-like protein</fullName>
    </submittedName>
</protein>
<dbReference type="Proteomes" id="UP000008680">
    <property type="component" value="Chromosome"/>
</dbReference>
<dbReference type="eggNOG" id="arCOG02486">
    <property type="taxonomic scope" value="Archaea"/>
</dbReference>
<reference evidence="1 2" key="1">
    <citation type="journal article" date="2010" name="PLoS ONE">
        <title>The genome sequence of the rumen methanogen Methanobrevibacter ruminantium reveals new possibilities for controlling ruminant methane emissions.</title>
        <authorList>
            <person name="Leahy S.C."/>
            <person name="Kelly W.J."/>
            <person name="Altermann E."/>
            <person name="Ronimus R.S."/>
            <person name="Yeoman C.J."/>
            <person name="Pacheco D.M."/>
            <person name="Li D."/>
            <person name="Kong Z."/>
            <person name="McTavish S."/>
            <person name="Sang C."/>
            <person name="Lambie S.C."/>
            <person name="Janssen P.H."/>
            <person name="Dey D."/>
            <person name="Attwood G.T."/>
        </authorList>
    </citation>
    <scope>NUCLEOTIDE SEQUENCE [LARGE SCALE GENOMIC DNA]</scope>
    <source>
        <strain evidence="2">ATCC 35063 / DSM 1093 / JCM 13430 / OCM 146 / M1</strain>
    </source>
</reference>
<accession>D3DYL4</accession>
<dbReference type="RefSeq" id="WP_012954890.1">
    <property type="nucleotide sequence ID" value="NC_013790.1"/>
</dbReference>
<dbReference type="PATRIC" id="fig|634498.28.peg.87"/>
<dbReference type="AlphaFoldDB" id="D3DYL4"/>
<dbReference type="eggNOG" id="arCOG02488">
    <property type="taxonomic scope" value="Archaea"/>
</dbReference>
<sequence length="840" mass="92206">MAMVSASDISADDSVSLDAADSDIVSTDSISVDSVNTYSADSAISSNEDKDNYHPSNLKDDDNKISKINYELNDTVFYGDDVIINANLTDMDGNIIDEFFQVTVYDEGNPLQSNSLKGKGTMIVPTVSLTESSYYDVALSFAGNEEYASCNEFTSFNVTFKENSYLAISNYDSYSKINSTKINFIIYDVDDEYINDTADIYLNGEYYTSVLTNGNENEVTIENLQVGENTVLVKYNGSNIYKGSEDSATIMGYEKDTSIGIDAPDVLIGNDARIKINLTDEDGNIVNGRVDVEIYEYYTGDDESYVPFKDDYVVNGEAIIVIYQSKLRAGVTYFIRADYEGNLTYFRSVGSDYFDCFNRSTEIVIDGRIASDDKDITLEIGLFDQRQVMIAGLVNLTVFDNESNVVIDTISVETSADDYVNVTIGKLPYGHYMINASFEGNEEYEGCELEANLHVFKATNLTIEVRDQIKGESQIVNFSLVSSDGGLNESASLIIRNMENDLIYDGIINFTDGKASYNLDNLEEGLIILADYNNGMDLVGPFETVYDSASKFATVRIIKQLNGTIEFEPVNDSIIVNLKDIDGNPIAEAPLSVDVNGQVFELITDDNGQAMLDNIPNNVTIEVKYTDNQGLVASNKIVVLVKEQIKQRAASKIVCKNMSTVAVATPDGRVGEYFNVTLTDADGNPLVNKTVMIGFNGRVYTRTTNETGEVNLQINLGYKGSYTFAMCFLGDEDYNASYEVCVIKVSSHQPKLTGSAKTYKVSAKTKAISATFKTSNGNVISGKSLVFIIDGKLYNAKTNSKGVATVNVSISKKGTYSCTVRSSDDGMYAATSTKFNVKIV</sequence>
<evidence type="ECO:0000313" key="2">
    <source>
        <dbReference type="Proteomes" id="UP000008680"/>
    </source>
</evidence>
<dbReference type="Gene3D" id="2.60.40.10">
    <property type="entry name" value="Immunoglobulins"/>
    <property type="match status" value="2"/>
</dbReference>
<dbReference type="HOGENOM" id="CLU_338498_0_0_2"/>
<name>D3DYL4_METRM</name>
<gene>
    <name evidence="1" type="ordered locus">mru_0082</name>
</gene>
<dbReference type="EMBL" id="CP001719">
    <property type="protein sequence ID" value="ADC45934.1"/>
    <property type="molecule type" value="Genomic_DNA"/>
</dbReference>
<evidence type="ECO:0000313" key="1">
    <source>
        <dbReference type="EMBL" id="ADC45934.1"/>
    </source>
</evidence>
<dbReference type="KEGG" id="mru:mru_0082"/>